<dbReference type="AlphaFoldDB" id="A0A2H6CQ03"/>
<dbReference type="EMBL" id="BDEC01000205">
    <property type="protein sequence ID" value="GBD69345.1"/>
    <property type="molecule type" value="Genomic_DNA"/>
</dbReference>
<sequence>MSAWTKEELDAIFKDDNLYISIPNEDGSMHKPTWIWIAQAGENLYCRGYAGTSARWYQSAKRAGEGHISVGGVEKDVRFEFPTDKETNDQVDEGYRQKYEGSPYLPPMINERARQATVRLVPTD</sequence>
<dbReference type="Proteomes" id="UP000236214">
    <property type="component" value="Unassembled WGS sequence"/>
</dbReference>
<comment type="caution">
    <text evidence="1">The sequence shown here is derived from an EMBL/GenBank/DDBJ whole genome shotgun (WGS) entry which is preliminary data.</text>
</comment>
<name>A0A2H6CQ03_TETHA</name>
<proteinExistence type="predicted"/>
<reference evidence="1 2" key="1">
    <citation type="submission" date="2016-05" db="EMBL/GenBank/DDBJ databases">
        <title>Whole genome sequencing of Tetragenococcus halophilus subsp. halophilus NISL 7118.</title>
        <authorList>
            <person name="Shiwa Y."/>
            <person name="Nishimura I."/>
            <person name="Yoshikawa H."/>
            <person name="Koyama Y."/>
            <person name="Oguma T."/>
        </authorList>
    </citation>
    <scope>NUCLEOTIDE SEQUENCE [LARGE SCALE GENOMIC DNA]</scope>
    <source>
        <strain evidence="1 2">NISL 7118</strain>
    </source>
</reference>
<accession>A0A2H6CQ03</accession>
<evidence type="ECO:0008006" key="3">
    <source>
        <dbReference type="Google" id="ProtNLM"/>
    </source>
</evidence>
<protein>
    <recommendedName>
        <fullName evidence="3">DUF2255 family protein</fullName>
    </recommendedName>
</protein>
<dbReference type="RefSeq" id="WP_061841326.1">
    <property type="nucleotide sequence ID" value="NZ_BDEB01000242.1"/>
</dbReference>
<dbReference type="GeneID" id="64054525"/>
<dbReference type="InterPro" id="IPR016888">
    <property type="entry name" value="UCP028498"/>
</dbReference>
<organism evidence="1 2">
    <name type="scientific">Tetragenococcus halophilus subsp. halophilus</name>
    <dbReference type="NCBI Taxonomy" id="1513897"/>
    <lineage>
        <taxon>Bacteria</taxon>
        <taxon>Bacillati</taxon>
        <taxon>Bacillota</taxon>
        <taxon>Bacilli</taxon>
        <taxon>Lactobacillales</taxon>
        <taxon>Enterococcaceae</taxon>
        <taxon>Tetragenococcus</taxon>
    </lineage>
</organism>
<dbReference type="Pfam" id="PF10012">
    <property type="entry name" value="DUF2255"/>
    <property type="match status" value="1"/>
</dbReference>
<gene>
    <name evidence="1" type="ORF">TEHN7118_2151</name>
</gene>
<keyword evidence="2" id="KW-1185">Reference proteome</keyword>
<evidence type="ECO:0000313" key="2">
    <source>
        <dbReference type="Proteomes" id="UP000236214"/>
    </source>
</evidence>
<evidence type="ECO:0000313" key="1">
    <source>
        <dbReference type="EMBL" id="GBD69345.1"/>
    </source>
</evidence>